<evidence type="ECO:0000313" key="2">
    <source>
        <dbReference type="Proteomes" id="UP000314294"/>
    </source>
</evidence>
<organism evidence="1 2">
    <name type="scientific">Liparis tanakae</name>
    <name type="common">Tanaka's snailfish</name>
    <dbReference type="NCBI Taxonomy" id="230148"/>
    <lineage>
        <taxon>Eukaryota</taxon>
        <taxon>Metazoa</taxon>
        <taxon>Chordata</taxon>
        <taxon>Craniata</taxon>
        <taxon>Vertebrata</taxon>
        <taxon>Euteleostomi</taxon>
        <taxon>Actinopterygii</taxon>
        <taxon>Neopterygii</taxon>
        <taxon>Teleostei</taxon>
        <taxon>Neoteleostei</taxon>
        <taxon>Acanthomorphata</taxon>
        <taxon>Eupercaria</taxon>
        <taxon>Perciformes</taxon>
        <taxon>Cottioidei</taxon>
        <taxon>Cottales</taxon>
        <taxon>Liparidae</taxon>
        <taxon>Liparis</taxon>
    </lineage>
</organism>
<comment type="caution">
    <text evidence="1">The sequence shown here is derived from an EMBL/GenBank/DDBJ whole genome shotgun (WGS) entry which is preliminary data.</text>
</comment>
<name>A0A4Z2HCM4_9TELE</name>
<dbReference type="Proteomes" id="UP000314294">
    <property type="component" value="Unassembled WGS sequence"/>
</dbReference>
<protein>
    <submittedName>
        <fullName evidence="1">Uncharacterized protein</fullName>
    </submittedName>
</protein>
<reference evidence="1 2" key="1">
    <citation type="submission" date="2019-03" db="EMBL/GenBank/DDBJ databases">
        <title>First draft genome of Liparis tanakae, snailfish: a comprehensive survey of snailfish specific genes.</title>
        <authorList>
            <person name="Kim W."/>
            <person name="Song I."/>
            <person name="Jeong J.-H."/>
            <person name="Kim D."/>
            <person name="Kim S."/>
            <person name="Ryu S."/>
            <person name="Song J.Y."/>
            <person name="Lee S.K."/>
        </authorList>
    </citation>
    <scope>NUCLEOTIDE SEQUENCE [LARGE SCALE GENOMIC DNA]</scope>
    <source>
        <tissue evidence="1">Muscle</tissue>
    </source>
</reference>
<dbReference type="EMBL" id="SRLO01000288">
    <property type="protein sequence ID" value="TNN62644.1"/>
    <property type="molecule type" value="Genomic_DNA"/>
</dbReference>
<keyword evidence="2" id="KW-1185">Reference proteome</keyword>
<evidence type="ECO:0000313" key="1">
    <source>
        <dbReference type="EMBL" id="TNN62644.1"/>
    </source>
</evidence>
<dbReference type="AlphaFoldDB" id="A0A4Z2HCM4"/>
<sequence length="72" mass="7927">MCSSWLFWKWRDSGRSSEEGNCGVLSSTSVEVVGAYGVMDIEGSPGELEVLPWRTTEPCSSPSRNGTRSRLK</sequence>
<accession>A0A4Z2HCM4</accession>
<gene>
    <name evidence="1" type="ORF">EYF80_027085</name>
</gene>
<proteinExistence type="predicted"/>